<name>A0ABW1PJQ5_9FLAO</name>
<dbReference type="Proteomes" id="UP001596287">
    <property type="component" value="Unassembled WGS sequence"/>
</dbReference>
<dbReference type="InterPro" id="IPR038231">
    <property type="entry name" value="MepB-like_sf"/>
</dbReference>
<dbReference type="RefSeq" id="WP_379789910.1">
    <property type="nucleotide sequence ID" value="NZ_JBHSQB010000003.1"/>
</dbReference>
<dbReference type="InterPro" id="IPR011235">
    <property type="entry name" value="MepB-like"/>
</dbReference>
<evidence type="ECO:0000313" key="1">
    <source>
        <dbReference type="EMBL" id="MFC6095298.1"/>
    </source>
</evidence>
<protein>
    <submittedName>
        <fullName evidence="1">MepB family protein</fullName>
    </submittedName>
</protein>
<comment type="caution">
    <text evidence="1">The sequence shown here is derived from an EMBL/GenBank/DDBJ whole genome shotgun (WGS) entry which is preliminary data.</text>
</comment>
<reference evidence="2" key="1">
    <citation type="journal article" date="2019" name="Int. J. Syst. Evol. Microbiol.">
        <title>The Global Catalogue of Microorganisms (GCM) 10K type strain sequencing project: providing services to taxonomists for standard genome sequencing and annotation.</title>
        <authorList>
            <consortium name="The Broad Institute Genomics Platform"/>
            <consortium name="The Broad Institute Genome Sequencing Center for Infectious Disease"/>
            <person name="Wu L."/>
            <person name="Ma J."/>
        </authorList>
    </citation>
    <scope>NUCLEOTIDE SEQUENCE [LARGE SCALE GENOMIC DNA]</scope>
    <source>
        <strain evidence="2">CCUG 49679</strain>
    </source>
</reference>
<dbReference type="Gene3D" id="3.40.1350.140">
    <property type="entry name" value="MepB-like"/>
    <property type="match status" value="1"/>
</dbReference>
<organism evidence="1 2">
    <name type="scientific">Flavobacterium qiangtangense</name>
    <dbReference type="NCBI Taxonomy" id="1442595"/>
    <lineage>
        <taxon>Bacteria</taxon>
        <taxon>Pseudomonadati</taxon>
        <taxon>Bacteroidota</taxon>
        <taxon>Flavobacteriia</taxon>
        <taxon>Flavobacteriales</taxon>
        <taxon>Flavobacteriaceae</taxon>
        <taxon>Flavobacterium</taxon>
    </lineage>
</organism>
<keyword evidence="2" id="KW-1185">Reference proteome</keyword>
<dbReference type="EMBL" id="JBHSQB010000003">
    <property type="protein sequence ID" value="MFC6095298.1"/>
    <property type="molecule type" value="Genomic_DNA"/>
</dbReference>
<accession>A0ABW1PJQ5</accession>
<dbReference type="PIRSF" id="PIRSF032285">
    <property type="entry name" value="UCP032285"/>
    <property type="match status" value="1"/>
</dbReference>
<proteinExistence type="predicted"/>
<evidence type="ECO:0000313" key="2">
    <source>
        <dbReference type="Proteomes" id="UP001596287"/>
    </source>
</evidence>
<gene>
    <name evidence="1" type="ORF">ACFPVY_01450</name>
</gene>
<dbReference type="Pfam" id="PF08877">
    <property type="entry name" value="MepB-like"/>
    <property type="match status" value="1"/>
</dbReference>
<sequence>MIDFWKNYFAENNINITDFIPEKESSEYVACDINFEGNKAKFRLAKITPKKIGQFVTLWKRENNGPIQPFDVSDAIEFVIIAVQKDANLGHFIFPKKVLIEKGIFTDKKEGKRAIRVYPPWDIAENQQAIKTQTWQLEYFTKLQ</sequence>